<gene>
    <name evidence="2" type="ORF">Q4481_08300</name>
</gene>
<reference evidence="2" key="2">
    <citation type="submission" date="2023-07" db="EMBL/GenBank/DDBJ databases">
        <authorList>
            <person name="Shen H."/>
        </authorList>
    </citation>
    <scope>NUCLEOTIDE SEQUENCE</scope>
    <source>
        <strain evidence="2">TNR-22</strain>
    </source>
</reference>
<proteinExistence type="predicted"/>
<organism evidence="2 3">
    <name type="scientific">Rhizobium alvei</name>
    <dbReference type="NCBI Taxonomy" id="1132659"/>
    <lineage>
        <taxon>Bacteria</taxon>
        <taxon>Pseudomonadati</taxon>
        <taxon>Pseudomonadota</taxon>
        <taxon>Alphaproteobacteria</taxon>
        <taxon>Hyphomicrobiales</taxon>
        <taxon>Rhizobiaceae</taxon>
        <taxon>Rhizobium/Agrobacterium group</taxon>
        <taxon>Rhizobium</taxon>
    </lineage>
</organism>
<feature type="transmembrane region" description="Helical" evidence="1">
    <location>
        <begin position="34"/>
        <end position="52"/>
    </location>
</feature>
<comment type="caution">
    <text evidence="2">The sequence shown here is derived from an EMBL/GenBank/DDBJ whole genome shotgun (WGS) entry which is preliminary data.</text>
</comment>
<sequence length="92" mass="10331">MPRNEVLIAWSLALLPGLLLFLAYVFVPRRWLPLVFTVTFLLAAFAAFLYFGEDPNAPFKFDSAIGRLIAIELAVATGLGLPLRILLRSRKR</sequence>
<evidence type="ECO:0000256" key="1">
    <source>
        <dbReference type="SAM" id="Phobius"/>
    </source>
</evidence>
<dbReference type="EMBL" id="JAUOZU010000006">
    <property type="protein sequence ID" value="MDO6963956.1"/>
    <property type="molecule type" value="Genomic_DNA"/>
</dbReference>
<keyword evidence="3" id="KW-1185">Reference proteome</keyword>
<feature type="transmembrane region" description="Helical" evidence="1">
    <location>
        <begin position="64"/>
        <end position="87"/>
    </location>
</feature>
<keyword evidence="1" id="KW-1133">Transmembrane helix</keyword>
<accession>A0ABT8YK13</accession>
<dbReference type="Proteomes" id="UP001174932">
    <property type="component" value="Unassembled WGS sequence"/>
</dbReference>
<dbReference type="RefSeq" id="WP_304375869.1">
    <property type="nucleotide sequence ID" value="NZ_JAUOZU010000006.1"/>
</dbReference>
<feature type="transmembrane region" description="Helical" evidence="1">
    <location>
        <begin position="6"/>
        <end position="27"/>
    </location>
</feature>
<evidence type="ECO:0000313" key="3">
    <source>
        <dbReference type="Proteomes" id="UP001174932"/>
    </source>
</evidence>
<name>A0ABT8YK13_9HYPH</name>
<keyword evidence="1" id="KW-0472">Membrane</keyword>
<protein>
    <recommendedName>
        <fullName evidence="4">Transmembrane protein</fullName>
    </recommendedName>
</protein>
<keyword evidence="1" id="KW-0812">Transmembrane</keyword>
<evidence type="ECO:0008006" key="4">
    <source>
        <dbReference type="Google" id="ProtNLM"/>
    </source>
</evidence>
<reference evidence="2" key="1">
    <citation type="journal article" date="2015" name="Int. J. Syst. Evol. Microbiol.">
        <title>Rhizobium alvei sp. nov., isolated from a freshwater river.</title>
        <authorList>
            <person name="Sheu S.Y."/>
            <person name="Huang H.W."/>
            <person name="Young C.C."/>
            <person name="Chen W.M."/>
        </authorList>
    </citation>
    <scope>NUCLEOTIDE SEQUENCE</scope>
    <source>
        <strain evidence="2">TNR-22</strain>
    </source>
</reference>
<evidence type="ECO:0000313" key="2">
    <source>
        <dbReference type="EMBL" id="MDO6963956.1"/>
    </source>
</evidence>